<proteinExistence type="predicted"/>
<comment type="subcellular location">
    <subcellularLocation>
        <location evidence="1">Cytoplasm</location>
    </subcellularLocation>
</comment>
<dbReference type="GO" id="GO:0051087">
    <property type="term" value="F:protein-folding chaperone binding"/>
    <property type="evidence" value="ECO:0007669"/>
    <property type="project" value="TreeGrafter"/>
</dbReference>
<protein>
    <submittedName>
        <fullName evidence="5">UDENN FNIP1/2-type domain-containing protein</fullName>
    </submittedName>
</protein>
<evidence type="ECO:0000313" key="5">
    <source>
        <dbReference type="EnsemblMetazoa" id="ACHR006540-PA"/>
    </source>
</evidence>
<dbReference type="Pfam" id="PF14638">
    <property type="entry name" value="FNIP_C"/>
    <property type="match status" value="1"/>
</dbReference>
<evidence type="ECO:0000256" key="3">
    <source>
        <dbReference type="SAM" id="MobiDB-lite"/>
    </source>
</evidence>
<dbReference type="GO" id="GO:0042030">
    <property type="term" value="F:ATPase inhibitor activity"/>
    <property type="evidence" value="ECO:0007669"/>
    <property type="project" value="TreeGrafter"/>
</dbReference>
<reference evidence="6" key="1">
    <citation type="submission" date="2013-03" db="EMBL/GenBank/DDBJ databases">
        <title>The Genome Sequence of Anopheles christyi ACHKN1017.</title>
        <authorList>
            <consortium name="The Broad Institute Genomics Platform"/>
            <person name="Neafsey D.E."/>
            <person name="Besansky N."/>
            <person name="Walker B."/>
            <person name="Young S.K."/>
            <person name="Zeng Q."/>
            <person name="Gargeya S."/>
            <person name="Fitzgerald M."/>
            <person name="Haas B."/>
            <person name="Abouelleil A."/>
            <person name="Allen A.W."/>
            <person name="Alvarado L."/>
            <person name="Arachchi H.M."/>
            <person name="Berlin A.M."/>
            <person name="Chapman S.B."/>
            <person name="Gainer-Dewar J."/>
            <person name="Goldberg J."/>
            <person name="Griggs A."/>
            <person name="Gujja S."/>
            <person name="Hansen M."/>
            <person name="Howarth C."/>
            <person name="Imamovic A."/>
            <person name="Ireland A."/>
            <person name="Larimer J."/>
            <person name="McCowan C."/>
            <person name="Murphy C."/>
            <person name="Pearson M."/>
            <person name="Poon T.W."/>
            <person name="Priest M."/>
            <person name="Roberts A."/>
            <person name="Saif S."/>
            <person name="Shea T."/>
            <person name="Sisk P."/>
            <person name="Sykes S."/>
            <person name="Wortman J."/>
            <person name="Nusbaum C."/>
            <person name="Birren B."/>
        </authorList>
    </citation>
    <scope>NUCLEOTIDE SEQUENCE [LARGE SCALE GENOMIC DNA]</scope>
    <source>
        <strain evidence="6">ACHKN1017</strain>
    </source>
</reference>
<dbReference type="InterPro" id="IPR037545">
    <property type="entry name" value="DENN_FNIP1/2"/>
</dbReference>
<dbReference type="InterPro" id="IPR028084">
    <property type="entry name" value="FNIP_N_dom"/>
</dbReference>
<dbReference type="Proteomes" id="UP000075881">
    <property type="component" value="Unassembled WGS sequence"/>
</dbReference>
<dbReference type="Pfam" id="PF14637">
    <property type="entry name" value="FNIP_M"/>
    <property type="match status" value="1"/>
</dbReference>
<dbReference type="InterPro" id="IPR028086">
    <property type="entry name" value="FNIP_C_dom"/>
</dbReference>
<dbReference type="STRING" id="43041.A0A182K705"/>
<evidence type="ECO:0000256" key="1">
    <source>
        <dbReference type="ARBA" id="ARBA00004496"/>
    </source>
</evidence>
<keyword evidence="2" id="KW-0963">Cytoplasm</keyword>
<feature type="region of interest" description="Disordered" evidence="3">
    <location>
        <begin position="720"/>
        <end position="748"/>
    </location>
</feature>
<evidence type="ECO:0000259" key="4">
    <source>
        <dbReference type="PROSITE" id="PS51836"/>
    </source>
</evidence>
<organism evidence="5 6">
    <name type="scientific">Anopheles christyi</name>
    <dbReference type="NCBI Taxonomy" id="43041"/>
    <lineage>
        <taxon>Eukaryota</taxon>
        <taxon>Metazoa</taxon>
        <taxon>Ecdysozoa</taxon>
        <taxon>Arthropoda</taxon>
        <taxon>Hexapoda</taxon>
        <taxon>Insecta</taxon>
        <taxon>Pterygota</taxon>
        <taxon>Neoptera</taxon>
        <taxon>Endopterygota</taxon>
        <taxon>Diptera</taxon>
        <taxon>Nematocera</taxon>
        <taxon>Culicoidea</taxon>
        <taxon>Culicidae</taxon>
        <taxon>Anophelinae</taxon>
        <taxon>Anopheles</taxon>
    </lineage>
</organism>
<dbReference type="PANTHER" id="PTHR21634:SF9">
    <property type="entry name" value="RE13835P"/>
    <property type="match status" value="1"/>
</dbReference>
<dbReference type="GO" id="GO:0005737">
    <property type="term" value="C:cytoplasm"/>
    <property type="evidence" value="ECO:0007669"/>
    <property type="project" value="UniProtKB-SubCell"/>
</dbReference>
<dbReference type="PANTHER" id="PTHR21634">
    <property type="entry name" value="RE13835P"/>
    <property type="match status" value="1"/>
</dbReference>
<name>A0A182K705_9DIPT</name>
<dbReference type="EnsemblMetazoa" id="ACHR006540-RA">
    <property type="protein sequence ID" value="ACHR006540-PA"/>
    <property type="gene ID" value="ACHR006540"/>
</dbReference>
<sequence>MSLTRTFPPLHFRQFPFSADQVRILVFKECDIRGRKLLFDSSTVEKVSSDINSAAAAAAFASDHHPPSVPQVQKCEHCNVVYRVRKHNDPRNETVHKTEIKQFEEMVFGSAPIAFRGSSFKVHWLKAPKTLMCSLVIPTPVYSGTKKSSVSTYPGSELFINGGSTSSGTNTANGIGSSNGVDYNPSVSDLSSIGTGSLHSFTVTSSTATQHDPSMLHRLRPVLPAEFCNFDRFADLRHSSNSGVDSGYGGTDPWGLSGSGSSRHPASSSHRSSLSSIYSDFDCIRRMSTDNFSMDIPPPPNCVSLEDCHSYGSFHRRVSKNLSTSFENRHTIADHVGHLDELGQMMTGGSVGQHTATVTANAAASDGCVVSRNRRNSETMELNRRKAYSGELLSTATNYQGKAPSKKQRLGVAVCIRLNDVMLQDTDTFCSEHMTVFESILCRVRVAVEKAYIRWRLFLQIMLGAWHSTQQWLNDLFTAPRLNNPVWLTLSSSTLTDRNLASLASTFMNDLCSLLSLADTKDTNFFISTMITAVLTHHLGWVGTIAAMTATDDSSPNSKLDLIRREKIRMNEITANHPYSVLWAQLGDLYGAVGYPTKLSKTIICGSSQLSNMLDKILNVLSYFIRCSEIKRTVYVESFDEANIRTAFISQRATANAATVVGASMTASAEEEDARLKVPFAERSVELLQPPPPPQQQLLRSASSGMVRSATRMKNLASLAGGSEQDISQHATTTTTSGELAAANTTPANEEVQKALKKNVMNDIPNVLVYRDSRFVRQELRIGNKSMDTGLVMNAREKQYLEARYQIGKVALLQQPQSADPELAQEALVLETGADRDGLDGDGDDRESVRLSYLITENSLGQVGSSEAPEPQQRLIWGVEKTKEGIAFEQLKYISLLRGDYKVQKDSVSEKESEPKNEVVFVLGENEMLKDIHRKAGTQEDDVLKPLGMVQPLKHCCRQKFNSFDRYRQIAANFLKSRNLPDYHLLERGKGHALVEEDPLINVAPVSELSFSVIEPNRHGKPDCAVCHQIPTVFCLQTPTNASEMEFVGDLADVSHRSYWKERSALLEQVTGGEGDSLTEVAACASGGLPAGPLMRENIPLIVLPGHAMATLDENDELRAKHPGSILKLIDIPFPKGMRTAAAGGHDENNNNNGTGSGCSVGGGSHGISSSGGGGVGSNAGGTGGGSSGGSSHHHTTDPGSTGSDKTDKGVRCFRTGFMPSLFSRLTDHYMPDMVLQATTAPPTQWEAALKRDLHLAARFTLYEQQLTENNAIIANLDTHEVRLLSSQSLVDGDIIGMSQLVSSMLEAVNAMWSAGISAYQCMAFIESKLRELYLQSETIASVMLATDFCTMNSITTAMDITANDMELLLSVASVHTPEATKRYRVLMR</sequence>
<keyword evidence="6" id="KW-1185">Reference proteome</keyword>
<feature type="compositionally biased region" description="Gly residues" evidence="3">
    <location>
        <begin position="1155"/>
        <end position="1189"/>
    </location>
</feature>
<evidence type="ECO:0000313" key="6">
    <source>
        <dbReference type="Proteomes" id="UP000075881"/>
    </source>
</evidence>
<evidence type="ECO:0000256" key="2">
    <source>
        <dbReference type="ARBA" id="ARBA00022490"/>
    </source>
</evidence>
<feature type="region of interest" description="Disordered" evidence="3">
    <location>
        <begin position="1140"/>
        <end position="1209"/>
    </location>
</feature>
<dbReference type="VEuPathDB" id="VectorBase:ACHR006540"/>
<dbReference type="Pfam" id="PF14636">
    <property type="entry name" value="FNIP_N"/>
    <property type="match status" value="1"/>
</dbReference>
<dbReference type="PROSITE" id="PS51836">
    <property type="entry name" value="DENN_FNIP12"/>
    <property type="match status" value="1"/>
</dbReference>
<dbReference type="InterPro" id="IPR028085">
    <property type="entry name" value="FNIP_mid_dom"/>
</dbReference>
<accession>A0A182K705</accession>
<feature type="compositionally biased region" description="Polar residues" evidence="3">
    <location>
        <begin position="725"/>
        <end position="748"/>
    </location>
</feature>
<feature type="domain" description="UDENN FNIP1/2-type" evidence="4">
    <location>
        <begin position="17"/>
        <end position="1376"/>
    </location>
</feature>
<reference evidence="5" key="2">
    <citation type="submission" date="2020-05" db="UniProtKB">
        <authorList>
            <consortium name="EnsemblMetazoa"/>
        </authorList>
    </citation>
    <scope>IDENTIFICATION</scope>
    <source>
        <strain evidence="5">ACHKN1017</strain>
    </source>
</reference>